<dbReference type="OrthoDB" id="3366823at2759"/>
<evidence type="ECO:0000313" key="9">
    <source>
        <dbReference type="Proteomes" id="UP000030651"/>
    </source>
</evidence>
<keyword evidence="6" id="KW-0560">Oxidoreductase</keyword>
<dbReference type="KEGG" id="pfy:PFICI_14804"/>
<sequence length="211" mass="23470">MDEINSCNGPSGLDPNRLVAQPLLQSCYAETLRLRVTNGMVRQNDSEPFVMGNGYRVPKGEPMVIFTHHPSLNEESWNSTRSSSTDVPLTQFHAERFLVPDDTVEENTSNGNVPGADVEGGKYKFSLDGLAGLWLPYGGGQRMCPGRHFAKAEMLSTLSLLLSQFDLELMDTDKFQPKPDSNWFPTGALPPDCKVPFRMRRRAKATYDIDG</sequence>
<keyword evidence="9" id="KW-1185">Reference proteome</keyword>
<dbReference type="InterPro" id="IPR050529">
    <property type="entry name" value="CYP450_sterol_14alpha_dmase"/>
</dbReference>
<evidence type="ECO:0000256" key="5">
    <source>
        <dbReference type="ARBA" id="ARBA00023004"/>
    </source>
</evidence>
<name>W3WJ01_PESFW</name>
<evidence type="ECO:0000256" key="6">
    <source>
        <dbReference type="ARBA" id="ARBA00023033"/>
    </source>
</evidence>
<dbReference type="Gene3D" id="1.10.630.10">
    <property type="entry name" value="Cytochrome P450"/>
    <property type="match status" value="1"/>
</dbReference>
<evidence type="ECO:0000256" key="1">
    <source>
        <dbReference type="ARBA" id="ARBA00001971"/>
    </source>
</evidence>
<evidence type="ECO:0000256" key="7">
    <source>
        <dbReference type="PIRSR" id="PIRSR602403-1"/>
    </source>
</evidence>
<gene>
    <name evidence="8" type="ORF">PFICI_14804</name>
</gene>
<evidence type="ECO:0000256" key="2">
    <source>
        <dbReference type="ARBA" id="ARBA00010617"/>
    </source>
</evidence>
<dbReference type="GeneID" id="19279817"/>
<evidence type="ECO:0000313" key="8">
    <source>
        <dbReference type="EMBL" id="ETS73858.1"/>
    </source>
</evidence>
<keyword evidence="3 7" id="KW-0349">Heme</keyword>
<dbReference type="GO" id="GO:0020037">
    <property type="term" value="F:heme binding"/>
    <property type="evidence" value="ECO:0007669"/>
    <property type="project" value="InterPro"/>
</dbReference>
<evidence type="ECO:0000256" key="4">
    <source>
        <dbReference type="ARBA" id="ARBA00022723"/>
    </source>
</evidence>
<dbReference type="Proteomes" id="UP000030651">
    <property type="component" value="Unassembled WGS sequence"/>
</dbReference>
<dbReference type="RefSeq" id="XP_007841576.1">
    <property type="nucleotide sequence ID" value="XM_007843385.1"/>
</dbReference>
<evidence type="ECO:0000256" key="3">
    <source>
        <dbReference type="ARBA" id="ARBA00022617"/>
    </source>
</evidence>
<dbReference type="InterPro" id="IPR002403">
    <property type="entry name" value="Cyt_P450_E_grp-IV"/>
</dbReference>
<dbReference type="InterPro" id="IPR001128">
    <property type="entry name" value="Cyt_P450"/>
</dbReference>
<protein>
    <recommendedName>
        <fullName evidence="10">Cytochrome P450</fullName>
    </recommendedName>
</protein>
<dbReference type="InterPro" id="IPR036396">
    <property type="entry name" value="Cyt_P450_sf"/>
</dbReference>
<comment type="cofactor">
    <cofactor evidence="1 7">
        <name>heme</name>
        <dbReference type="ChEBI" id="CHEBI:30413"/>
    </cofactor>
</comment>
<dbReference type="SUPFAM" id="SSF48264">
    <property type="entry name" value="Cytochrome P450"/>
    <property type="match status" value="1"/>
</dbReference>
<comment type="similarity">
    <text evidence="2">Belongs to the cytochrome P450 family.</text>
</comment>
<dbReference type="GO" id="GO:0005506">
    <property type="term" value="F:iron ion binding"/>
    <property type="evidence" value="ECO:0007669"/>
    <property type="project" value="InterPro"/>
</dbReference>
<dbReference type="Pfam" id="PF00067">
    <property type="entry name" value="p450"/>
    <property type="match status" value="1"/>
</dbReference>
<keyword evidence="4 7" id="KW-0479">Metal-binding</keyword>
<keyword evidence="6" id="KW-0503">Monooxygenase</keyword>
<dbReference type="GO" id="GO:0016705">
    <property type="term" value="F:oxidoreductase activity, acting on paired donors, with incorporation or reduction of molecular oxygen"/>
    <property type="evidence" value="ECO:0007669"/>
    <property type="project" value="InterPro"/>
</dbReference>
<organism evidence="8 9">
    <name type="scientific">Pestalotiopsis fici (strain W106-1 / CGMCC3.15140)</name>
    <dbReference type="NCBI Taxonomy" id="1229662"/>
    <lineage>
        <taxon>Eukaryota</taxon>
        <taxon>Fungi</taxon>
        <taxon>Dikarya</taxon>
        <taxon>Ascomycota</taxon>
        <taxon>Pezizomycotina</taxon>
        <taxon>Sordariomycetes</taxon>
        <taxon>Xylariomycetidae</taxon>
        <taxon>Amphisphaeriales</taxon>
        <taxon>Sporocadaceae</taxon>
        <taxon>Pestalotiopsis</taxon>
    </lineage>
</organism>
<dbReference type="HOGENOM" id="CLU_1332212_0_0_1"/>
<accession>W3WJ01</accession>
<dbReference type="PANTHER" id="PTHR24304:SF2">
    <property type="entry name" value="24-HYDROXYCHOLESTEROL 7-ALPHA-HYDROXYLASE"/>
    <property type="match status" value="1"/>
</dbReference>
<proteinExistence type="inferred from homology"/>
<dbReference type="EMBL" id="KI912121">
    <property type="protein sequence ID" value="ETS73858.1"/>
    <property type="molecule type" value="Genomic_DNA"/>
</dbReference>
<dbReference type="InParanoid" id="W3WJ01"/>
<keyword evidence="5 7" id="KW-0408">Iron</keyword>
<reference evidence="9" key="1">
    <citation type="journal article" date="2015" name="BMC Genomics">
        <title>Genomic and transcriptomic analysis of the endophytic fungus Pestalotiopsis fici reveals its lifestyle and high potential for synthesis of natural products.</title>
        <authorList>
            <person name="Wang X."/>
            <person name="Zhang X."/>
            <person name="Liu L."/>
            <person name="Xiang M."/>
            <person name="Wang W."/>
            <person name="Sun X."/>
            <person name="Che Y."/>
            <person name="Guo L."/>
            <person name="Liu G."/>
            <person name="Guo L."/>
            <person name="Wang C."/>
            <person name="Yin W.B."/>
            <person name="Stadler M."/>
            <person name="Zhang X."/>
            <person name="Liu X."/>
        </authorList>
    </citation>
    <scope>NUCLEOTIDE SEQUENCE [LARGE SCALE GENOMIC DNA]</scope>
    <source>
        <strain evidence="9">W106-1 / CGMCC3.15140</strain>
    </source>
</reference>
<feature type="binding site" description="axial binding residue" evidence="7">
    <location>
        <position position="144"/>
    </location>
    <ligand>
        <name>heme</name>
        <dbReference type="ChEBI" id="CHEBI:30413"/>
    </ligand>
    <ligandPart>
        <name>Fe</name>
        <dbReference type="ChEBI" id="CHEBI:18248"/>
    </ligandPart>
</feature>
<dbReference type="PANTHER" id="PTHR24304">
    <property type="entry name" value="CYTOCHROME P450 FAMILY 7"/>
    <property type="match status" value="1"/>
</dbReference>
<dbReference type="OMA" id="WRIPKER"/>
<dbReference type="eggNOG" id="KOG0159">
    <property type="taxonomic scope" value="Eukaryota"/>
</dbReference>
<evidence type="ECO:0008006" key="10">
    <source>
        <dbReference type="Google" id="ProtNLM"/>
    </source>
</evidence>
<dbReference type="AlphaFoldDB" id="W3WJ01"/>
<dbReference type="PRINTS" id="PR00465">
    <property type="entry name" value="EP450IV"/>
</dbReference>
<dbReference type="GO" id="GO:0008395">
    <property type="term" value="F:steroid hydroxylase activity"/>
    <property type="evidence" value="ECO:0007669"/>
    <property type="project" value="TreeGrafter"/>
</dbReference>